<organism evidence="2 3">
    <name type="scientific">Lactuca saligna</name>
    <name type="common">Willowleaf lettuce</name>
    <dbReference type="NCBI Taxonomy" id="75948"/>
    <lineage>
        <taxon>Eukaryota</taxon>
        <taxon>Viridiplantae</taxon>
        <taxon>Streptophyta</taxon>
        <taxon>Embryophyta</taxon>
        <taxon>Tracheophyta</taxon>
        <taxon>Spermatophyta</taxon>
        <taxon>Magnoliopsida</taxon>
        <taxon>eudicotyledons</taxon>
        <taxon>Gunneridae</taxon>
        <taxon>Pentapetalae</taxon>
        <taxon>asterids</taxon>
        <taxon>campanulids</taxon>
        <taxon>Asterales</taxon>
        <taxon>Asteraceae</taxon>
        <taxon>Cichorioideae</taxon>
        <taxon>Cichorieae</taxon>
        <taxon>Lactucinae</taxon>
        <taxon>Lactuca</taxon>
    </lineage>
</organism>
<dbReference type="Proteomes" id="UP001177003">
    <property type="component" value="Chromosome 7"/>
</dbReference>
<sequence length="126" mass="14224">MLESLEPESPPFTGIGFQRALLSGIFATSVFIYTEVTNGHLINPKLSPRKAQDLCRHVPLILQIYLGLTLETPKPSLSASDLRHYDPSIRKTRAFESLRHFGLAIATREELIKKEEPRSGRFRVHG</sequence>
<dbReference type="AlphaFoldDB" id="A0AA36EFU9"/>
<name>A0AA36EFU9_LACSI</name>
<evidence type="ECO:0000313" key="3">
    <source>
        <dbReference type="Proteomes" id="UP001177003"/>
    </source>
</evidence>
<keyword evidence="1" id="KW-1133">Transmembrane helix</keyword>
<protein>
    <submittedName>
        <fullName evidence="2">Uncharacterized protein</fullName>
    </submittedName>
</protein>
<keyword evidence="1" id="KW-0472">Membrane</keyword>
<keyword evidence="1" id="KW-0812">Transmembrane</keyword>
<evidence type="ECO:0000313" key="2">
    <source>
        <dbReference type="EMBL" id="CAI9294087.1"/>
    </source>
</evidence>
<gene>
    <name evidence="2" type="ORF">LSALG_LOCUS33079</name>
</gene>
<feature type="transmembrane region" description="Helical" evidence="1">
    <location>
        <begin position="20"/>
        <end position="42"/>
    </location>
</feature>
<evidence type="ECO:0000256" key="1">
    <source>
        <dbReference type="SAM" id="Phobius"/>
    </source>
</evidence>
<accession>A0AA36EFU9</accession>
<reference evidence="2" key="1">
    <citation type="submission" date="2023-04" db="EMBL/GenBank/DDBJ databases">
        <authorList>
            <person name="Vijverberg K."/>
            <person name="Xiong W."/>
            <person name="Schranz E."/>
        </authorList>
    </citation>
    <scope>NUCLEOTIDE SEQUENCE</scope>
</reference>
<keyword evidence="3" id="KW-1185">Reference proteome</keyword>
<proteinExistence type="predicted"/>
<dbReference type="EMBL" id="OX465083">
    <property type="protein sequence ID" value="CAI9294087.1"/>
    <property type="molecule type" value="Genomic_DNA"/>
</dbReference>